<dbReference type="EMBL" id="KI546085">
    <property type="protein sequence ID" value="EST45995.1"/>
    <property type="molecule type" value="Genomic_DNA"/>
</dbReference>
<reference evidence="2 3" key="1">
    <citation type="journal article" date="2014" name="PLoS Genet.">
        <title>The Genome of Spironucleus salmonicida Highlights a Fish Pathogen Adapted to Fluctuating Environments.</title>
        <authorList>
            <person name="Xu F."/>
            <person name="Jerlstrom-Hultqvist J."/>
            <person name="Einarsson E."/>
            <person name="Astvaldsson A."/>
            <person name="Svard S.G."/>
            <person name="Andersson J.O."/>
        </authorList>
    </citation>
    <scope>NUCLEOTIDE SEQUENCE</scope>
    <source>
        <strain evidence="3">ATCC 50377</strain>
    </source>
</reference>
<sequence>MSYMPTPLTTKRKRLADMTKEEYAEYEQEREKRYQIELITKIITGNNITSFDKRDFESLLQSSKEFKLLYEELSAQSPIIQLNNSSQQSQQSQRSDFTPVLQPQQIVSCIAQTPNSELTRLRTENQQLKTLLQQEQQRRQQAENERDELLKKVPRTVTPQVALQAAKSVLQKYADLDEQPKSSNSSHASNASRNIFSQQNQFVENDEDLDNNAFDSQFLEGMTNDYMSTKEMNAPPAKIPQELFDLFE</sequence>
<accession>V6LMZ1</accession>
<dbReference type="Proteomes" id="UP000018208">
    <property type="component" value="Unassembled WGS sequence"/>
</dbReference>
<feature type="region of interest" description="Disordered" evidence="1">
    <location>
        <begin position="229"/>
        <end position="248"/>
    </location>
</feature>
<dbReference type="AlphaFoldDB" id="V6LMZ1"/>
<keyword evidence="4" id="KW-1185">Reference proteome</keyword>
<evidence type="ECO:0000313" key="3">
    <source>
        <dbReference type="EMBL" id="KAH0574499.1"/>
    </source>
</evidence>
<name>V6LMZ1_9EUKA</name>
<evidence type="ECO:0000313" key="2">
    <source>
        <dbReference type="EMBL" id="EST45995.1"/>
    </source>
</evidence>
<gene>
    <name evidence="2" type="ORF">SS50377_13977</name>
    <name evidence="3" type="ORF">SS50377_24457</name>
</gene>
<protein>
    <submittedName>
        <fullName evidence="2">Uncharacterized protein</fullName>
    </submittedName>
</protein>
<feature type="region of interest" description="Disordered" evidence="1">
    <location>
        <begin position="132"/>
        <end position="153"/>
    </location>
</feature>
<organism evidence="2">
    <name type="scientific">Spironucleus salmonicida</name>
    <dbReference type="NCBI Taxonomy" id="348837"/>
    <lineage>
        <taxon>Eukaryota</taxon>
        <taxon>Metamonada</taxon>
        <taxon>Diplomonadida</taxon>
        <taxon>Hexamitidae</taxon>
        <taxon>Hexamitinae</taxon>
        <taxon>Spironucleus</taxon>
    </lineage>
</organism>
<feature type="compositionally biased region" description="Basic and acidic residues" evidence="1">
    <location>
        <begin position="136"/>
        <end position="151"/>
    </location>
</feature>
<dbReference type="VEuPathDB" id="GiardiaDB:SS50377_24457"/>
<evidence type="ECO:0000313" key="4">
    <source>
        <dbReference type="Proteomes" id="UP000018208"/>
    </source>
</evidence>
<proteinExistence type="predicted"/>
<evidence type="ECO:0000256" key="1">
    <source>
        <dbReference type="SAM" id="MobiDB-lite"/>
    </source>
</evidence>
<dbReference type="EMBL" id="AUWU02000004">
    <property type="protein sequence ID" value="KAH0574499.1"/>
    <property type="molecule type" value="Genomic_DNA"/>
</dbReference>
<reference evidence="3" key="2">
    <citation type="submission" date="2020-12" db="EMBL/GenBank/DDBJ databases">
        <title>New Spironucleus salmonicida genome in near-complete chromosomes.</title>
        <authorList>
            <person name="Xu F."/>
            <person name="Kurt Z."/>
            <person name="Jimenez-Gonzalez A."/>
            <person name="Astvaldsson A."/>
            <person name="Andersson J.O."/>
            <person name="Svard S.G."/>
        </authorList>
    </citation>
    <scope>NUCLEOTIDE SEQUENCE</scope>
    <source>
        <strain evidence="3">ATCC 50377</strain>
    </source>
</reference>